<reference evidence="2 3" key="1">
    <citation type="submission" date="2017-10" db="EMBL/GenBank/DDBJ databases">
        <title>Complete genome sequence of Collinsella aerofaciens isolated from the gut of a healthy adult Indian.</title>
        <authorList>
            <person name="Bag S."/>
            <person name="Ghosh T.S."/>
            <person name="Das B."/>
        </authorList>
    </citation>
    <scope>NUCLEOTIDE SEQUENCE [LARGE SCALE GENOMIC DNA]</scope>
    <source>
        <strain evidence="3">indica</strain>
    </source>
</reference>
<dbReference type="KEGG" id="caer:CSV91_00900"/>
<protein>
    <submittedName>
        <fullName evidence="2">ABC transporter substrate-binding protein</fullName>
    </submittedName>
</protein>
<sequence length="574" mass="62888">MCPTEHFFVLSHKEDGMADSMFHQPVMGRRAFVGGTLAASSMAFLAACGKKGGDTSGSESGSTLNFYINNPVCIDPYNVQEDQGTQVNYQLFDALTSYDAEKGKIVPLACESFEANDDATEFTFKIKKAKFHNGDDVTSKSFKLAWERLVNTKSAIATEYGPSEVSYHLSMVEGYDDLLAGNATELSGVTCPDDETLVVKLSSAYADFPFVASHPALSPVPECAESDVKSFYLAPIGNGPFMMDGKWEDGQEINLKKFDDYYGDKAKIDGIHFQVIKDMETAYKEFQAGNLDICDVPVAQIDAAKKDRGVSKDGYTMGDGEHMLLGAEPSTYYLTCNNTAEPFNNADLRRGISLAINREAICKTIFKGTRTPADGIVPPGIDGYKEGAWEFCAYDVDKANEYLDKVAPAGANGDRGINVTLSYNQDGGHKEIMESIIGDLAKVGVTATSDTPEWSALLEQYQNFNYQFGRLGWIADYPIMDNFLYPLFHSDSLGGDNRSGYNNPEFDAKVDEARTTVDDEERVAKMQEADAMVAADCPVIPVMFYTHTIAGSDRIKHLYVDPQKHADLGTAELA</sequence>
<dbReference type="AlphaFoldDB" id="A0A2D1TVA5"/>
<evidence type="ECO:0000259" key="1">
    <source>
        <dbReference type="Pfam" id="PF00496"/>
    </source>
</evidence>
<dbReference type="Pfam" id="PF00496">
    <property type="entry name" value="SBP_bac_5"/>
    <property type="match status" value="1"/>
</dbReference>
<dbReference type="GO" id="GO:0043190">
    <property type="term" value="C:ATP-binding cassette (ABC) transporter complex"/>
    <property type="evidence" value="ECO:0007669"/>
    <property type="project" value="InterPro"/>
</dbReference>
<gene>
    <name evidence="2" type="ORF">CSV91_00900</name>
</gene>
<dbReference type="Gene3D" id="3.40.190.10">
    <property type="entry name" value="Periplasmic binding protein-like II"/>
    <property type="match status" value="1"/>
</dbReference>
<dbReference type="PANTHER" id="PTHR30290:SF83">
    <property type="entry name" value="ABC TRANSPORTER SUBSTRATE-BINDING PROTEIN"/>
    <property type="match status" value="1"/>
</dbReference>
<evidence type="ECO:0000313" key="3">
    <source>
        <dbReference type="Proteomes" id="UP000225608"/>
    </source>
</evidence>
<dbReference type="EMBL" id="CP024160">
    <property type="protein sequence ID" value="ATP53224.1"/>
    <property type="molecule type" value="Genomic_DNA"/>
</dbReference>
<dbReference type="GO" id="GO:1904680">
    <property type="term" value="F:peptide transmembrane transporter activity"/>
    <property type="evidence" value="ECO:0007669"/>
    <property type="project" value="TreeGrafter"/>
</dbReference>
<dbReference type="Gene3D" id="3.10.105.10">
    <property type="entry name" value="Dipeptide-binding Protein, Domain 3"/>
    <property type="match status" value="1"/>
</dbReference>
<accession>A0A2D1TVA5</accession>
<dbReference type="SUPFAM" id="SSF53850">
    <property type="entry name" value="Periplasmic binding protein-like II"/>
    <property type="match status" value="1"/>
</dbReference>
<dbReference type="Gene3D" id="3.90.76.10">
    <property type="entry name" value="Dipeptide-binding Protein, Domain 1"/>
    <property type="match status" value="1"/>
</dbReference>
<dbReference type="CDD" id="cd00995">
    <property type="entry name" value="PBP2_NikA_DppA_OppA_like"/>
    <property type="match status" value="1"/>
</dbReference>
<dbReference type="Proteomes" id="UP000225608">
    <property type="component" value="Chromosome"/>
</dbReference>
<dbReference type="InterPro" id="IPR039424">
    <property type="entry name" value="SBP_5"/>
</dbReference>
<dbReference type="PIRSF" id="PIRSF002741">
    <property type="entry name" value="MppA"/>
    <property type="match status" value="1"/>
</dbReference>
<dbReference type="PANTHER" id="PTHR30290">
    <property type="entry name" value="PERIPLASMIC BINDING COMPONENT OF ABC TRANSPORTER"/>
    <property type="match status" value="1"/>
</dbReference>
<dbReference type="InterPro" id="IPR000914">
    <property type="entry name" value="SBP_5_dom"/>
</dbReference>
<organism evidence="2 3">
    <name type="scientific">Collinsella aerofaciens</name>
    <dbReference type="NCBI Taxonomy" id="74426"/>
    <lineage>
        <taxon>Bacteria</taxon>
        <taxon>Bacillati</taxon>
        <taxon>Actinomycetota</taxon>
        <taxon>Coriobacteriia</taxon>
        <taxon>Coriobacteriales</taxon>
        <taxon>Coriobacteriaceae</taxon>
        <taxon>Collinsella</taxon>
    </lineage>
</organism>
<name>A0A2D1TVA5_9ACTN</name>
<dbReference type="InterPro" id="IPR030678">
    <property type="entry name" value="Peptide/Ni-bd"/>
</dbReference>
<dbReference type="GO" id="GO:0042597">
    <property type="term" value="C:periplasmic space"/>
    <property type="evidence" value="ECO:0007669"/>
    <property type="project" value="UniProtKB-ARBA"/>
</dbReference>
<proteinExistence type="predicted"/>
<evidence type="ECO:0000313" key="2">
    <source>
        <dbReference type="EMBL" id="ATP53224.1"/>
    </source>
</evidence>
<feature type="domain" description="Solute-binding protein family 5" evidence="1">
    <location>
        <begin position="104"/>
        <end position="491"/>
    </location>
</feature>
<dbReference type="GO" id="GO:0015833">
    <property type="term" value="P:peptide transport"/>
    <property type="evidence" value="ECO:0007669"/>
    <property type="project" value="TreeGrafter"/>
</dbReference>